<evidence type="ECO:0000256" key="6">
    <source>
        <dbReference type="ARBA" id="ARBA00023082"/>
    </source>
</evidence>
<keyword evidence="6 9" id="KW-0731">Sigma factor</keyword>
<dbReference type="Gene3D" id="1.10.10.60">
    <property type="entry name" value="Homeodomain-like"/>
    <property type="match status" value="1"/>
</dbReference>
<feature type="compositionally biased region" description="Low complexity" evidence="10">
    <location>
        <begin position="267"/>
        <end position="282"/>
    </location>
</feature>
<keyword evidence="8 9" id="KW-0804">Transcription</keyword>
<dbReference type="Pfam" id="PF04552">
    <property type="entry name" value="Sigma54_DBD"/>
    <property type="match status" value="1"/>
</dbReference>
<keyword evidence="7 9" id="KW-0238">DNA-binding</keyword>
<comment type="similarity">
    <text evidence="1 9">Belongs to the sigma-54 factor family.</text>
</comment>
<feature type="region of interest" description="Disordered" evidence="10">
    <location>
        <begin position="265"/>
        <end position="284"/>
    </location>
</feature>
<dbReference type="NCBIfam" id="TIGR02395">
    <property type="entry name" value="rpoN_sigma"/>
    <property type="match status" value="1"/>
</dbReference>
<keyword evidence="5 9" id="KW-0805">Transcription regulation</keyword>
<evidence type="ECO:0000313" key="14">
    <source>
        <dbReference type="Proteomes" id="UP000664399"/>
    </source>
</evidence>
<evidence type="ECO:0000256" key="2">
    <source>
        <dbReference type="ARBA" id="ARBA00022478"/>
    </source>
</evidence>
<dbReference type="InterPro" id="IPR000394">
    <property type="entry name" value="RNA_pol_sigma_54"/>
</dbReference>
<evidence type="ECO:0000259" key="12">
    <source>
        <dbReference type="Pfam" id="PF04963"/>
    </source>
</evidence>
<reference evidence="13 14" key="1">
    <citation type="submission" date="2021-03" db="EMBL/GenBank/DDBJ databases">
        <title>The complete genome sequence of Acetobacter suratthaniensis TBRC 1719.</title>
        <authorList>
            <person name="Charoenyingcharoen P."/>
            <person name="Yukphan P."/>
        </authorList>
    </citation>
    <scope>NUCLEOTIDE SEQUENCE [LARGE SCALE GENOMIC DNA]</scope>
    <source>
        <strain evidence="13 14">TBRC 1719</strain>
    </source>
</reference>
<evidence type="ECO:0000313" key="13">
    <source>
        <dbReference type="EMBL" id="MBO1328163.1"/>
    </source>
</evidence>
<gene>
    <name evidence="13" type="primary">rpoN</name>
    <name evidence="13" type="ORF">J2D75_06700</name>
</gene>
<feature type="domain" description="RNA polymerase sigma factor 54 core-binding" evidence="12">
    <location>
        <begin position="75"/>
        <end position="254"/>
    </location>
</feature>
<comment type="caution">
    <text evidence="13">The sequence shown here is derived from an EMBL/GenBank/DDBJ whole genome shotgun (WGS) entry which is preliminary data.</text>
</comment>
<evidence type="ECO:0000256" key="3">
    <source>
        <dbReference type="ARBA" id="ARBA00022679"/>
    </source>
</evidence>
<dbReference type="Pfam" id="PF00309">
    <property type="entry name" value="Sigma54_AID"/>
    <property type="match status" value="1"/>
</dbReference>
<dbReference type="Gene3D" id="1.10.10.1330">
    <property type="entry name" value="RNA polymerase sigma-54 factor, core-binding domain"/>
    <property type="match status" value="1"/>
</dbReference>
<evidence type="ECO:0000256" key="7">
    <source>
        <dbReference type="ARBA" id="ARBA00023125"/>
    </source>
</evidence>
<evidence type="ECO:0000256" key="10">
    <source>
        <dbReference type="SAM" id="MobiDB-lite"/>
    </source>
</evidence>
<organism evidence="13 14">
    <name type="scientific">Acetobacter suratthaniensis</name>
    <dbReference type="NCBI Taxonomy" id="1502841"/>
    <lineage>
        <taxon>Bacteria</taxon>
        <taxon>Pseudomonadati</taxon>
        <taxon>Pseudomonadota</taxon>
        <taxon>Alphaproteobacteria</taxon>
        <taxon>Acetobacterales</taxon>
        <taxon>Acetobacteraceae</taxon>
        <taxon>Acetobacter</taxon>
    </lineage>
</organism>
<dbReference type="InterPro" id="IPR038709">
    <property type="entry name" value="RpoN_core-bd_sf"/>
</dbReference>
<keyword evidence="4 9" id="KW-0548">Nucleotidyltransferase</keyword>
<evidence type="ECO:0000256" key="4">
    <source>
        <dbReference type="ARBA" id="ARBA00022695"/>
    </source>
</evidence>
<dbReference type="PANTHER" id="PTHR32248:SF4">
    <property type="entry name" value="RNA POLYMERASE SIGMA-54 FACTOR"/>
    <property type="match status" value="1"/>
</dbReference>
<dbReference type="Pfam" id="PF04963">
    <property type="entry name" value="Sigma54_CBD"/>
    <property type="match status" value="1"/>
</dbReference>
<comment type="function">
    <text evidence="9">Sigma factors are initiation factors that promote the attachment of RNA polymerase to specific initiation sites and are then released.</text>
</comment>
<keyword evidence="2 9" id="KW-0240">DNA-directed RNA polymerase</keyword>
<protein>
    <recommendedName>
        <fullName evidence="9">RNA polymerase sigma-54 factor</fullName>
    </recommendedName>
</protein>
<evidence type="ECO:0000256" key="9">
    <source>
        <dbReference type="PIRNR" id="PIRNR000774"/>
    </source>
</evidence>
<dbReference type="InterPro" id="IPR007634">
    <property type="entry name" value="RNA_pol_sigma_54_DNA-bd"/>
</dbReference>
<dbReference type="RefSeq" id="WP_207854006.1">
    <property type="nucleotide sequence ID" value="NZ_JAFVMG010000005.1"/>
</dbReference>
<name>A0ABS3LLC1_9PROT</name>
<dbReference type="InterPro" id="IPR007046">
    <property type="entry name" value="RNA_pol_sigma_54_core-bd"/>
</dbReference>
<keyword evidence="14" id="KW-1185">Reference proteome</keyword>
<dbReference type="PROSITE" id="PS50044">
    <property type="entry name" value="SIGMA54_3"/>
    <property type="match status" value="1"/>
</dbReference>
<evidence type="ECO:0000259" key="11">
    <source>
        <dbReference type="Pfam" id="PF04552"/>
    </source>
</evidence>
<dbReference type="Proteomes" id="UP000664399">
    <property type="component" value="Unassembled WGS sequence"/>
</dbReference>
<evidence type="ECO:0000256" key="1">
    <source>
        <dbReference type="ARBA" id="ARBA00008798"/>
    </source>
</evidence>
<feature type="domain" description="RNA polymerase sigma factor 54 DNA-binding" evidence="11">
    <location>
        <begin position="290"/>
        <end position="442"/>
    </location>
</feature>
<dbReference type="PANTHER" id="PTHR32248">
    <property type="entry name" value="RNA POLYMERASE SIGMA-54 FACTOR"/>
    <property type="match status" value="1"/>
</dbReference>
<keyword evidence="3 9" id="KW-0808">Transferase</keyword>
<evidence type="ECO:0000256" key="5">
    <source>
        <dbReference type="ARBA" id="ARBA00023015"/>
    </source>
</evidence>
<evidence type="ECO:0000256" key="8">
    <source>
        <dbReference type="ARBA" id="ARBA00023163"/>
    </source>
</evidence>
<proteinExistence type="inferred from homology"/>
<dbReference type="PIRSF" id="PIRSF000774">
    <property type="entry name" value="RpoN"/>
    <property type="match status" value="1"/>
</dbReference>
<dbReference type="PRINTS" id="PR00045">
    <property type="entry name" value="SIGMA54FCT"/>
</dbReference>
<accession>A0ABS3LLC1</accession>
<sequence length="454" mass="49477">MVVALGHKVGQNQRLSLTPGMKESLQLLKMPLPVLLDFINQKIADNPFLDWKDGMPPSALTRLSGFTQDAADTLEAAPPSTAYSLLHQLAAQTASPLEQRCALAILDALDEQGRLSMPPAELARQTHLPTGLLEHVRQRLLRLEPCGVAARSLEECLRVQLEQQGAVTADMLALLAHLPLLARRGVASVASAAGLSVQTVTELLARLRGLDPFPWRQAEGVLPTGIRPELVANKTETGQWAITLSDTPEDAIRLETALITRIRRRPATAQAATAPSGAPAQTDTPDKIAHWLAQARWLMRALPRRSHSLLSVARHVLHYQADCLEHGPQALRPLSMTQVAHALRLNDSTISRIVAHKYVQTPRGTLPLRDFFSAALGADEDTAQASGAARACLLHLLQNETAHRVRSDQDYAEALRQKGFSLSRRTVVKYRRMLGIPSSFVRMQAQKAGGGPPA</sequence>
<dbReference type="EMBL" id="JAFVMG010000005">
    <property type="protein sequence ID" value="MBO1328163.1"/>
    <property type="molecule type" value="Genomic_DNA"/>
</dbReference>